<comment type="caution">
    <text evidence="2">The sequence shown here is derived from an EMBL/GenBank/DDBJ whole genome shotgun (WGS) entry which is preliminary data.</text>
</comment>
<name>A0AAN9YGG3_9PEZI</name>
<reference evidence="2 3" key="1">
    <citation type="journal article" date="2023" name="PLoS ONE">
        <title>Cytospora paraplurivora sp. nov. isolated from orchards with fruit tree decline syndrome in Ontario, Canada.</title>
        <authorList>
            <person name="Ilyukhin E."/>
            <person name="Nguyen H.D.T."/>
            <person name="Castle A.J."/>
            <person name="Ellouze W."/>
        </authorList>
    </citation>
    <scope>NUCLEOTIDE SEQUENCE [LARGE SCALE GENOMIC DNA]</scope>
    <source>
        <strain evidence="2 3">FDS-564</strain>
    </source>
</reference>
<dbReference type="EMBL" id="JAJSPL020000012">
    <property type="protein sequence ID" value="KAK7743853.1"/>
    <property type="molecule type" value="Genomic_DNA"/>
</dbReference>
<proteinExistence type="predicted"/>
<sequence length="214" mass="24178">MFALHEILTEKKKCQLHYYGFGRRTQGGGYGYNGALAISPSLYSYGLSKTDMMEPAAWNLVVHQAPGLKRKSVILPSMDPIPLGQFNEDDEDDDQNENQDEDDNYTLLSGYHKSKPVPLKYLQFKRVGSPGILQSFKLSSWAADVDFSALHVLKLEVAVRPNMLPEPSMFPALVTLFFKCAKDAYNYSSVSYSETVRSFLRQLPQLTTLQLLHM</sequence>
<feature type="compositionally biased region" description="Acidic residues" evidence="1">
    <location>
        <begin position="87"/>
        <end position="104"/>
    </location>
</feature>
<evidence type="ECO:0000313" key="3">
    <source>
        <dbReference type="Proteomes" id="UP001320245"/>
    </source>
</evidence>
<evidence type="ECO:0000313" key="2">
    <source>
        <dbReference type="EMBL" id="KAK7743853.1"/>
    </source>
</evidence>
<protein>
    <submittedName>
        <fullName evidence="2">Uncharacterized protein</fullName>
    </submittedName>
</protein>
<gene>
    <name evidence="2" type="ORF">SLS53_003872</name>
</gene>
<dbReference type="AlphaFoldDB" id="A0AAN9YGG3"/>
<evidence type="ECO:0000256" key="1">
    <source>
        <dbReference type="SAM" id="MobiDB-lite"/>
    </source>
</evidence>
<accession>A0AAN9YGG3</accession>
<dbReference type="Proteomes" id="UP001320245">
    <property type="component" value="Unassembled WGS sequence"/>
</dbReference>
<feature type="region of interest" description="Disordered" evidence="1">
    <location>
        <begin position="84"/>
        <end position="106"/>
    </location>
</feature>
<keyword evidence="3" id="KW-1185">Reference proteome</keyword>
<organism evidence="2 3">
    <name type="scientific">Cytospora paraplurivora</name>
    <dbReference type="NCBI Taxonomy" id="2898453"/>
    <lineage>
        <taxon>Eukaryota</taxon>
        <taxon>Fungi</taxon>
        <taxon>Dikarya</taxon>
        <taxon>Ascomycota</taxon>
        <taxon>Pezizomycotina</taxon>
        <taxon>Sordariomycetes</taxon>
        <taxon>Sordariomycetidae</taxon>
        <taxon>Diaporthales</taxon>
        <taxon>Cytosporaceae</taxon>
        <taxon>Cytospora</taxon>
    </lineage>
</organism>